<dbReference type="InterPro" id="IPR007539">
    <property type="entry name" value="DUF551"/>
</dbReference>
<dbReference type="EMBL" id="BK016231">
    <property type="protein sequence ID" value="DAG03513.1"/>
    <property type="molecule type" value="Genomic_DNA"/>
</dbReference>
<proteinExistence type="predicted"/>
<feature type="domain" description="DUF551" evidence="1">
    <location>
        <begin position="66"/>
        <end position="147"/>
    </location>
</feature>
<evidence type="ECO:0000313" key="2">
    <source>
        <dbReference type="EMBL" id="DAG03513.1"/>
    </source>
</evidence>
<name>A0A8S5V9T5_9CAUD</name>
<dbReference type="Pfam" id="PF04448">
    <property type="entry name" value="DUF551"/>
    <property type="match status" value="1"/>
</dbReference>
<reference evidence="2" key="1">
    <citation type="journal article" date="2021" name="Proc. Natl. Acad. Sci. U.S.A.">
        <title>A Catalog of Tens of Thousands of Viruses from Human Metagenomes Reveals Hidden Associations with Chronic Diseases.</title>
        <authorList>
            <person name="Tisza M.J."/>
            <person name="Buck C.B."/>
        </authorList>
    </citation>
    <scope>NUCLEOTIDE SEQUENCE</scope>
    <source>
        <strain evidence="2">CtVOP12</strain>
    </source>
</reference>
<accession>A0A8S5V9T5</accession>
<evidence type="ECO:0000259" key="1">
    <source>
        <dbReference type="Pfam" id="PF04448"/>
    </source>
</evidence>
<organism evidence="2">
    <name type="scientific">Siphoviridae sp. ctVOP12</name>
    <dbReference type="NCBI Taxonomy" id="2825531"/>
    <lineage>
        <taxon>Viruses</taxon>
        <taxon>Duplodnaviria</taxon>
        <taxon>Heunggongvirae</taxon>
        <taxon>Uroviricota</taxon>
        <taxon>Caudoviricetes</taxon>
    </lineage>
</organism>
<sequence>MSKKLDVDDLINWLNQSEDEAKTTVAESGVTSDPFYDGVLSAIFQIREYIKKMRKIDDAEGKGEKEWISVDERFPEDIDRRYFMCLVENHLEDPPMFCQYEEGYGFGFWKDIYDPVTLGFVDSEFETMEDLKYEKVLYWMPMIEPPKEAMQDD</sequence>
<protein>
    <recommendedName>
        <fullName evidence="1">DUF551 domain-containing protein</fullName>
    </recommendedName>
</protein>